<accession>A0ACC3SRL0</accession>
<keyword evidence="2" id="KW-1185">Reference proteome</keyword>
<dbReference type="EMBL" id="MU971495">
    <property type="protein sequence ID" value="KAK9234256.1"/>
    <property type="molecule type" value="Genomic_DNA"/>
</dbReference>
<dbReference type="Proteomes" id="UP001433508">
    <property type="component" value="Unassembled WGS sequence"/>
</dbReference>
<reference evidence="2" key="1">
    <citation type="journal article" date="2024" name="Front. Bioeng. Biotechnol.">
        <title>Genome-scale model development and genomic sequencing of the oleaginous clade Lipomyces.</title>
        <authorList>
            <person name="Czajka J.J."/>
            <person name="Han Y."/>
            <person name="Kim J."/>
            <person name="Mondo S.J."/>
            <person name="Hofstad B.A."/>
            <person name="Robles A."/>
            <person name="Haridas S."/>
            <person name="Riley R."/>
            <person name="LaButti K."/>
            <person name="Pangilinan J."/>
            <person name="Andreopoulos W."/>
            <person name="Lipzen A."/>
            <person name="Yan J."/>
            <person name="Wang M."/>
            <person name="Ng V."/>
            <person name="Grigoriev I.V."/>
            <person name="Spatafora J.W."/>
            <person name="Magnuson J.K."/>
            <person name="Baker S.E."/>
            <person name="Pomraning K.R."/>
        </authorList>
    </citation>
    <scope>NUCLEOTIDE SEQUENCE [LARGE SCALE GENOMIC DNA]</scope>
    <source>
        <strain evidence="2">CBS 7786</strain>
    </source>
</reference>
<organism evidence="1 2">
    <name type="scientific">Lipomyces kononenkoae</name>
    <name type="common">Yeast</name>
    <dbReference type="NCBI Taxonomy" id="34357"/>
    <lineage>
        <taxon>Eukaryota</taxon>
        <taxon>Fungi</taxon>
        <taxon>Dikarya</taxon>
        <taxon>Ascomycota</taxon>
        <taxon>Saccharomycotina</taxon>
        <taxon>Lipomycetes</taxon>
        <taxon>Lipomycetales</taxon>
        <taxon>Lipomycetaceae</taxon>
        <taxon>Lipomyces</taxon>
    </lineage>
</organism>
<evidence type="ECO:0000313" key="1">
    <source>
        <dbReference type="EMBL" id="KAK9234256.1"/>
    </source>
</evidence>
<gene>
    <name evidence="1" type="ORF">V1525DRAFT_72753</name>
</gene>
<evidence type="ECO:0000313" key="2">
    <source>
        <dbReference type="Proteomes" id="UP001433508"/>
    </source>
</evidence>
<sequence length="240" mass="25230">MVDHALPPPAADDGTDGITKSRPGVEIGQPGASDFYFPLNSLPPAGPVPSMREGRALAADGVGDVGNGDQSQEPWGSRGGWTCFARRRRLRPVGPLPLGQKNALLNDIEDNLTGNHANLLKYLDWSAVILQTSFSAVATALAGFTSSRVPVITLTASATVAGAVIALFKNSGEPQLSMQRNLELTHLKLKVEAVDHTSSDAATSLVTLRQEYEIIDKQTSSAYVGVTSPFSSTTPAVPPA</sequence>
<comment type="caution">
    <text evidence="1">The sequence shown here is derived from an EMBL/GenBank/DDBJ whole genome shotgun (WGS) entry which is preliminary data.</text>
</comment>
<protein>
    <submittedName>
        <fullName evidence="1">Uncharacterized protein</fullName>
    </submittedName>
</protein>
<name>A0ACC3SRL0_LIPKO</name>
<proteinExistence type="predicted"/>